<protein>
    <submittedName>
        <fullName evidence="2">Uncharacterized protein</fullName>
    </submittedName>
</protein>
<feature type="compositionally biased region" description="Basic and acidic residues" evidence="1">
    <location>
        <begin position="172"/>
        <end position="189"/>
    </location>
</feature>
<organism evidence="2 3">
    <name type="scientific">Portunus trituberculatus</name>
    <name type="common">Swimming crab</name>
    <name type="synonym">Neptunus trituberculatus</name>
    <dbReference type="NCBI Taxonomy" id="210409"/>
    <lineage>
        <taxon>Eukaryota</taxon>
        <taxon>Metazoa</taxon>
        <taxon>Ecdysozoa</taxon>
        <taxon>Arthropoda</taxon>
        <taxon>Crustacea</taxon>
        <taxon>Multicrustacea</taxon>
        <taxon>Malacostraca</taxon>
        <taxon>Eumalacostraca</taxon>
        <taxon>Eucarida</taxon>
        <taxon>Decapoda</taxon>
        <taxon>Pleocyemata</taxon>
        <taxon>Brachyura</taxon>
        <taxon>Eubrachyura</taxon>
        <taxon>Portunoidea</taxon>
        <taxon>Portunidae</taxon>
        <taxon>Portuninae</taxon>
        <taxon>Portunus</taxon>
    </lineage>
</organism>
<dbReference type="AlphaFoldDB" id="A0A5B7D8N3"/>
<evidence type="ECO:0000313" key="2">
    <source>
        <dbReference type="EMBL" id="MPC17587.1"/>
    </source>
</evidence>
<dbReference type="Proteomes" id="UP000324222">
    <property type="component" value="Unassembled WGS sequence"/>
</dbReference>
<evidence type="ECO:0000256" key="1">
    <source>
        <dbReference type="SAM" id="MobiDB-lite"/>
    </source>
</evidence>
<sequence length="189" mass="21081">MPSSAPPTAAGERFACKPRAGKQPCPGAAAQASHHCCECVHHSTLRNYRPPRCPHLAKLRCAGVETWLASIGVAAFLIHTHTLTHSAFLTHTHSSTPSGTSEAQQTLVTLQIHPVRRRATVARLTTPRQQTQRDTNPCVSLEKHHQHYRKTPASPHHITTGAQRLYTTLMKTKNERKNENQEKSRKDMR</sequence>
<comment type="caution">
    <text evidence="2">The sequence shown here is derived from an EMBL/GenBank/DDBJ whole genome shotgun (WGS) entry which is preliminary data.</text>
</comment>
<dbReference type="EMBL" id="VSRR010000604">
    <property type="protein sequence ID" value="MPC17587.1"/>
    <property type="molecule type" value="Genomic_DNA"/>
</dbReference>
<accession>A0A5B7D8N3</accession>
<reference evidence="2 3" key="1">
    <citation type="submission" date="2019-05" db="EMBL/GenBank/DDBJ databases">
        <title>Another draft genome of Portunus trituberculatus and its Hox gene families provides insights of decapod evolution.</title>
        <authorList>
            <person name="Jeong J.-H."/>
            <person name="Song I."/>
            <person name="Kim S."/>
            <person name="Choi T."/>
            <person name="Kim D."/>
            <person name="Ryu S."/>
            <person name="Kim W."/>
        </authorList>
    </citation>
    <scope>NUCLEOTIDE SEQUENCE [LARGE SCALE GENOMIC DNA]</scope>
    <source>
        <tissue evidence="2">Muscle</tissue>
    </source>
</reference>
<evidence type="ECO:0000313" key="3">
    <source>
        <dbReference type="Proteomes" id="UP000324222"/>
    </source>
</evidence>
<gene>
    <name evidence="2" type="ORF">E2C01_010450</name>
</gene>
<feature type="region of interest" description="Disordered" evidence="1">
    <location>
        <begin position="170"/>
        <end position="189"/>
    </location>
</feature>
<name>A0A5B7D8N3_PORTR</name>
<keyword evidence="3" id="KW-1185">Reference proteome</keyword>
<proteinExistence type="predicted"/>